<dbReference type="STRING" id="105785.A0A2J7PR92"/>
<keyword evidence="2" id="KW-0677">Repeat</keyword>
<dbReference type="InterPro" id="IPR032675">
    <property type="entry name" value="LRR_dom_sf"/>
</dbReference>
<dbReference type="PANTHER" id="PTHR48051">
    <property type="match status" value="1"/>
</dbReference>
<dbReference type="EMBL" id="NEVH01022633">
    <property type="protein sequence ID" value="PNF18836.1"/>
    <property type="molecule type" value="Genomic_DNA"/>
</dbReference>
<evidence type="ECO:0000256" key="3">
    <source>
        <dbReference type="SAM" id="Coils"/>
    </source>
</evidence>
<dbReference type="PANTHER" id="PTHR48051:SF37">
    <property type="entry name" value="LEUCINE RICH REPEAT CONTAINING 10"/>
    <property type="match status" value="1"/>
</dbReference>
<keyword evidence="5" id="KW-1185">Reference proteome</keyword>
<accession>A0A2J7PR92</accession>
<evidence type="ECO:0008006" key="6">
    <source>
        <dbReference type="Google" id="ProtNLM"/>
    </source>
</evidence>
<protein>
    <recommendedName>
        <fullName evidence="6">Leucine-rich repeat-containing protein 8A</fullName>
    </recommendedName>
</protein>
<keyword evidence="3" id="KW-0175">Coiled coil</keyword>
<sequence>MWCNFMALTCRSKMDVFHCYEFLLMKKFQEDSLLWNELKSETWVNLKTLLGAFHDRILKSKVDGSDVLGNDIDMSRYKKISGDLWFLAVTLEKSPHRLLAFLNAELQQESEDAVQIPGQTVLARYLSHYNFVEMHLDSIFKYGETPLLPKELFRCRNVRVLSLKYNNLEWIPPDVGRLGCLEILSLTNNRLQNKSIPHTLTFCRHLKELYLDNNLLDALPGFLLDMPQLCTVHRHGNHNYFKATFMWYHTDVNDRVLQVFKEVQKPGNGYNPDSLLFLSATALISSNVNFFELGLLPNTLQEYMADIYPKFSVCDNCHKAVPYSSSGYRVFTFKNPYLGNTCVPFQHWACSRSCAEAIEIPAHQEQTQAAERMDEEYDHYIQEIQNEELSLPSRGFCTLL</sequence>
<dbReference type="AlphaFoldDB" id="A0A2J7PR92"/>
<comment type="caution">
    <text evidence="4">The sequence shown here is derived from an EMBL/GenBank/DDBJ whole genome shotgun (WGS) entry which is preliminary data.</text>
</comment>
<feature type="coiled-coil region" evidence="3">
    <location>
        <begin position="363"/>
        <end position="390"/>
    </location>
</feature>
<proteinExistence type="predicted"/>
<gene>
    <name evidence="4" type="ORF">B7P43_G01655</name>
</gene>
<reference evidence="4 5" key="1">
    <citation type="submission" date="2017-12" db="EMBL/GenBank/DDBJ databases">
        <title>Hemimetabolous genomes reveal molecular basis of termite eusociality.</title>
        <authorList>
            <person name="Harrison M.C."/>
            <person name="Jongepier E."/>
            <person name="Robertson H.M."/>
            <person name="Arning N."/>
            <person name="Bitard-Feildel T."/>
            <person name="Chao H."/>
            <person name="Childers C.P."/>
            <person name="Dinh H."/>
            <person name="Doddapaneni H."/>
            <person name="Dugan S."/>
            <person name="Gowin J."/>
            <person name="Greiner C."/>
            <person name="Han Y."/>
            <person name="Hu H."/>
            <person name="Hughes D.S.T."/>
            <person name="Huylmans A.-K."/>
            <person name="Kemena C."/>
            <person name="Kremer L.P.M."/>
            <person name="Lee S.L."/>
            <person name="Lopez-Ezquerra A."/>
            <person name="Mallet L."/>
            <person name="Monroy-Kuhn J.M."/>
            <person name="Moser A."/>
            <person name="Murali S.C."/>
            <person name="Muzny D.M."/>
            <person name="Otani S."/>
            <person name="Piulachs M.-D."/>
            <person name="Poelchau M."/>
            <person name="Qu J."/>
            <person name="Schaub F."/>
            <person name="Wada-Katsumata A."/>
            <person name="Worley K.C."/>
            <person name="Xie Q."/>
            <person name="Ylla G."/>
            <person name="Poulsen M."/>
            <person name="Gibbs R.A."/>
            <person name="Schal C."/>
            <person name="Richards S."/>
            <person name="Belles X."/>
            <person name="Korb J."/>
            <person name="Bornberg-Bauer E."/>
        </authorList>
    </citation>
    <scope>NUCLEOTIDE SEQUENCE [LARGE SCALE GENOMIC DNA]</scope>
    <source>
        <tissue evidence="4">Whole body</tissue>
    </source>
</reference>
<dbReference type="InterPro" id="IPR050216">
    <property type="entry name" value="LRR_domain-containing"/>
</dbReference>
<keyword evidence="1" id="KW-0433">Leucine-rich repeat</keyword>
<dbReference type="GO" id="GO:0005737">
    <property type="term" value="C:cytoplasm"/>
    <property type="evidence" value="ECO:0007669"/>
    <property type="project" value="TreeGrafter"/>
</dbReference>
<dbReference type="Proteomes" id="UP000235965">
    <property type="component" value="Unassembled WGS sequence"/>
</dbReference>
<evidence type="ECO:0000313" key="5">
    <source>
        <dbReference type="Proteomes" id="UP000235965"/>
    </source>
</evidence>
<name>A0A2J7PR92_9NEOP</name>
<evidence type="ECO:0000256" key="1">
    <source>
        <dbReference type="ARBA" id="ARBA00022614"/>
    </source>
</evidence>
<dbReference type="Gene3D" id="3.80.10.10">
    <property type="entry name" value="Ribonuclease Inhibitor"/>
    <property type="match status" value="1"/>
</dbReference>
<dbReference type="InParanoid" id="A0A2J7PR92"/>
<evidence type="ECO:0000313" key="4">
    <source>
        <dbReference type="EMBL" id="PNF18836.1"/>
    </source>
</evidence>
<evidence type="ECO:0000256" key="2">
    <source>
        <dbReference type="ARBA" id="ARBA00022737"/>
    </source>
</evidence>
<dbReference type="SUPFAM" id="SSF52058">
    <property type="entry name" value="L domain-like"/>
    <property type="match status" value="1"/>
</dbReference>
<organism evidence="4 5">
    <name type="scientific">Cryptotermes secundus</name>
    <dbReference type="NCBI Taxonomy" id="105785"/>
    <lineage>
        <taxon>Eukaryota</taxon>
        <taxon>Metazoa</taxon>
        <taxon>Ecdysozoa</taxon>
        <taxon>Arthropoda</taxon>
        <taxon>Hexapoda</taxon>
        <taxon>Insecta</taxon>
        <taxon>Pterygota</taxon>
        <taxon>Neoptera</taxon>
        <taxon>Polyneoptera</taxon>
        <taxon>Dictyoptera</taxon>
        <taxon>Blattodea</taxon>
        <taxon>Blattoidea</taxon>
        <taxon>Termitoidae</taxon>
        <taxon>Kalotermitidae</taxon>
        <taxon>Cryptotermitinae</taxon>
        <taxon>Cryptotermes</taxon>
    </lineage>
</organism>
<dbReference type="OrthoDB" id="17912at2759"/>